<organism evidence="1 2">
    <name type="scientific">Tenacibaculum jejuense</name>
    <dbReference type="NCBI Taxonomy" id="584609"/>
    <lineage>
        <taxon>Bacteria</taxon>
        <taxon>Pseudomonadati</taxon>
        <taxon>Bacteroidota</taxon>
        <taxon>Flavobacteriia</taxon>
        <taxon>Flavobacteriales</taxon>
        <taxon>Flavobacteriaceae</taxon>
        <taxon>Tenacibaculum</taxon>
    </lineage>
</organism>
<proteinExistence type="predicted"/>
<dbReference type="KEGG" id="tje:TJEJU_1318"/>
<protein>
    <submittedName>
        <fullName evidence="1">Uncharacterized protein</fullName>
    </submittedName>
</protein>
<evidence type="ECO:0000313" key="1">
    <source>
        <dbReference type="EMBL" id="SNR15055.1"/>
    </source>
</evidence>
<keyword evidence="2" id="KW-1185">Reference proteome</keyword>
<evidence type="ECO:0000313" key="2">
    <source>
        <dbReference type="Proteomes" id="UP000215214"/>
    </source>
</evidence>
<accession>A0A238U7M4</accession>
<dbReference type="RefSeq" id="WP_095070485.1">
    <property type="nucleotide sequence ID" value="NZ_LT899436.1"/>
</dbReference>
<dbReference type="AlphaFoldDB" id="A0A238U7M4"/>
<sequence>MKKQILNLGKALNKAEQKEVNGGMLSPIVQLCFGSGTGGVSSEGYSAACIGKPVGTKCTINGYLAACSNKKGGFWFY</sequence>
<gene>
    <name evidence="1" type="ORF">TJEJU_1318</name>
</gene>
<dbReference type="EMBL" id="LT899436">
    <property type="protein sequence ID" value="SNR15055.1"/>
    <property type="molecule type" value="Genomic_DNA"/>
</dbReference>
<reference evidence="1 2" key="1">
    <citation type="submission" date="2017-07" db="EMBL/GenBank/DDBJ databases">
        <authorList>
            <person name="Sun Z.S."/>
            <person name="Albrecht U."/>
            <person name="Echele G."/>
            <person name="Lee C.C."/>
        </authorList>
    </citation>
    <scope>NUCLEOTIDE SEQUENCE [LARGE SCALE GENOMIC DNA]</scope>
    <source>
        <strain evidence="2">type strain: KCTC 22618</strain>
    </source>
</reference>
<name>A0A238U7M4_9FLAO</name>
<dbReference type="OrthoDB" id="1163610at2"/>
<dbReference type="Proteomes" id="UP000215214">
    <property type="component" value="Chromosome TJEJU"/>
</dbReference>